<dbReference type="InterPro" id="IPR008405">
    <property type="entry name" value="ApoL"/>
</dbReference>
<keyword evidence="3" id="KW-0812">Transmembrane</keyword>
<feature type="transmembrane region" description="Helical" evidence="3">
    <location>
        <begin position="498"/>
        <end position="522"/>
    </location>
</feature>
<feature type="compositionally biased region" description="Polar residues" evidence="2">
    <location>
        <begin position="104"/>
        <end position="113"/>
    </location>
</feature>
<feature type="region of interest" description="Disordered" evidence="2">
    <location>
        <begin position="188"/>
        <end position="275"/>
    </location>
</feature>
<keyword evidence="5" id="KW-1185">Reference proteome</keyword>
<evidence type="ECO:0000313" key="4">
    <source>
        <dbReference type="EMBL" id="KAK7910374.1"/>
    </source>
</evidence>
<comment type="caution">
    <text evidence="4">The sequence shown here is derived from an EMBL/GenBank/DDBJ whole genome shotgun (WGS) entry which is preliminary data.</text>
</comment>
<dbReference type="GO" id="GO:0006869">
    <property type="term" value="P:lipid transport"/>
    <property type="evidence" value="ECO:0007669"/>
    <property type="project" value="InterPro"/>
</dbReference>
<organism evidence="4 5">
    <name type="scientific">Mugilogobius chulae</name>
    <name type="common">yellowstripe goby</name>
    <dbReference type="NCBI Taxonomy" id="88201"/>
    <lineage>
        <taxon>Eukaryota</taxon>
        <taxon>Metazoa</taxon>
        <taxon>Chordata</taxon>
        <taxon>Craniata</taxon>
        <taxon>Vertebrata</taxon>
        <taxon>Euteleostomi</taxon>
        <taxon>Actinopterygii</taxon>
        <taxon>Neopterygii</taxon>
        <taxon>Teleostei</taxon>
        <taxon>Neoteleostei</taxon>
        <taxon>Acanthomorphata</taxon>
        <taxon>Gobiaria</taxon>
        <taxon>Gobiiformes</taxon>
        <taxon>Gobioidei</taxon>
        <taxon>Gobiidae</taxon>
        <taxon>Gobionellinae</taxon>
        <taxon>Mugilogobius</taxon>
    </lineage>
</organism>
<dbReference type="AlphaFoldDB" id="A0AAW0NX44"/>
<keyword evidence="3" id="KW-1133">Transmembrane helix</keyword>
<dbReference type="GO" id="GO:0008289">
    <property type="term" value="F:lipid binding"/>
    <property type="evidence" value="ECO:0007669"/>
    <property type="project" value="InterPro"/>
</dbReference>
<dbReference type="GO" id="GO:0016020">
    <property type="term" value="C:membrane"/>
    <property type="evidence" value="ECO:0007669"/>
    <property type="project" value="TreeGrafter"/>
</dbReference>
<dbReference type="GO" id="GO:0042157">
    <property type="term" value="P:lipoprotein metabolic process"/>
    <property type="evidence" value="ECO:0007669"/>
    <property type="project" value="InterPro"/>
</dbReference>
<evidence type="ECO:0000256" key="3">
    <source>
        <dbReference type="SAM" id="Phobius"/>
    </source>
</evidence>
<proteinExistence type="inferred from homology"/>
<feature type="compositionally biased region" description="Basic residues" evidence="2">
    <location>
        <begin position="222"/>
        <end position="237"/>
    </location>
</feature>
<keyword evidence="3" id="KW-0472">Membrane</keyword>
<protein>
    <submittedName>
        <fullName evidence="4">Uncharacterized protein</fullName>
    </submittedName>
</protein>
<name>A0AAW0NX44_9GOBI</name>
<feature type="compositionally biased region" description="Polar residues" evidence="2">
    <location>
        <begin position="238"/>
        <end position="248"/>
    </location>
</feature>
<dbReference type="Proteomes" id="UP001460270">
    <property type="component" value="Unassembled WGS sequence"/>
</dbReference>
<feature type="region of interest" description="Disordered" evidence="2">
    <location>
        <begin position="34"/>
        <end position="55"/>
    </location>
</feature>
<feature type="region of interest" description="Disordered" evidence="2">
    <location>
        <begin position="145"/>
        <end position="168"/>
    </location>
</feature>
<feature type="compositionally biased region" description="Polar residues" evidence="2">
    <location>
        <begin position="34"/>
        <end position="53"/>
    </location>
</feature>
<reference evidence="5" key="1">
    <citation type="submission" date="2024-04" db="EMBL/GenBank/DDBJ databases">
        <title>Salinicola lusitanus LLJ914,a marine bacterium isolated from the Okinawa Trough.</title>
        <authorList>
            <person name="Li J."/>
        </authorList>
    </citation>
    <scope>NUCLEOTIDE SEQUENCE [LARGE SCALE GENOMIC DNA]</scope>
</reference>
<sequence length="675" mass="73683">MASISTANLLSDDVDIYTSNQDLTNTDLYQSDSVSSRISNKSRTNMMPSTDSATLVREEATELSSLKRSTIVIRRKSTTRRASAPEMQNLSRAPVASPRKKSSNLEPTGTDNCSFHPDTPASSATQPDRHMESVIAYRRRRRLLSDTSLLQQRRTQRDPPQQEPIETANAGVCLEPLFTGEEQCVEDWPVGSPELDPNFRPSGSFRLRRESIKLKTESSSTPKKKSIIRRTLRKSKNKAQTTEEQSTEAPEAASGVSTPVNNAPTQPQNVEPAGAVAPDLSLPTVINAPVPNSDPGQPRRLVAHTATAAAPADLPPPVVHTSVAAEPHRPAPALTAAAAAPVILLPNQNLNLEEGVPEETMAAMAGWLAARMDEINREREAEQEEEEEDGDTDSLLEWWDTVEQWEQVPSTGNRQEEHRIFLSVISKERRALSVYFRVFTECAEVLWQSVVILHQLADDIRKYHRGAVIASIGGGVAMGVGGVAILVGLILAPITLGFSLIATVAGLGLATAGGVTTGTAIVSDKVKDAKKRKKAAGVLVDNEKYLLEMQKILLFISTGLQILQGHPFLLLRRGYRGADLEIQRARQMLQLLSTPVGKALSVCNKAVNVVQGMFSGVNRYFDQGRKLKKSYITVIVSEIKGSADVLHDCVLEMSKIKNQMEVATERCGLMEIVDV</sequence>
<evidence type="ECO:0000256" key="1">
    <source>
        <dbReference type="ARBA" id="ARBA00010090"/>
    </source>
</evidence>
<feature type="compositionally biased region" description="Basic and acidic residues" evidence="2">
    <location>
        <begin position="207"/>
        <end position="216"/>
    </location>
</feature>
<evidence type="ECO:0000313" key="5">
    <source>
        <dbReference type="Proteomes" id="UP001460270"/>
    </source>
</evidence>
<feature type="compositionally biased region" description="Polar residues" evidence="2">
    <location>
        <begin position="255"/>
        <end position="269"/>
    </location>
</feature>
<dbReference type="PANTHER" id="PTHR14096:SF64">
    <property type="match status" value="1"/>
</dbReference>
<feature type="transmembrane region" description="Helical" evidence="3">
    <location>
        <begin position="467"/>
        <end position="492"/>
    </location>
</feature>
<comment type="similarity">
    <text evidence="1">Belongs to the apolipoprotein L family.</text>
</comment>
<dbReference type="Pfam" id="PF05461">
    <property type="entry name" value="ApoL"/>
    <property type="match status" value="1"/>
</dbReference>
<dbReference type="EMBL" id="JBBPFD010000010">
    <property type="protein sequence ID" value="KAK7910374.1"/>
    <property type="molecule type" value="Genomic_DNA"/>
</dbReference>
<dbReference type="PANTHER" id="PTHR14096">
    <property type="entry name" value="APOLIPOPROTEIN L"/>
    <property type="match status" value="1"/>
</dbReference>
<accession>A0AAW0NX44</accession>
<evidence type="ECO:0000256" key="2">
    <source>
        <dbReference type="SAM" id="MobiDB-lite"/>
    </source>
</evidence>
<feature type="region of interest" description="Disordered" evidence="2">
    <location>
        <begin position="74"/>
        <end position="130"/>
    </location>
</feature>
<gene>
    <name evidence="4" type="ORF">WMY93_015058</name>
</gene>
<dbReference type="GO" id="GO:0005576">
    <property type="term" value="C:extracellular region"/>
    <property type="evidence" value="ECO:0007669"/>
    <property type="project" value="InterPro"/>
</dbReference>